<dbReference type="AlphaFoldDB" id="A0AAN7XDP4"/>
<evidence type="ECO:0000313" key="2">
    <source>
        <dbReference type="Proteomes" id="UP001346869"/>
    </source>
</evidence>
<protein>
    <submittedName>
        <fullName evidence="1">Uncharacterized protein</fullName>
    </submittedName>
</protein>
<organism evidence="1 2">
    <name type="scientific">Eleginops maclovinus</name>
    <name type="common">Patagonian blennie</name>
    <name type="synonym">Eleginus maclovinus</name>
    <dbReference type="NCBI Taxonomy" id="56733"/>
    <lineage>
        <taxon>Eukaryota</taxon>
        <taxon>Metazoa</taxon>
        <taxon>Chordata</taxon>
        <taxon>Craniata</taxon>
        <taxon>Vertebrata</taxon>
        <taxon>Euteleostomi</taxon>
        <taxon>Actinopterygii</taxon>
        <taxon>Neopterygii</taxon>
        <taxon>Teleostei</taxon>
        <taxon>Neoteleostei</taxon>
        <taxon>Acanthomorphata</taxon>
        <taxon>Eupercaria</taxon>
        <taxon>Perciformes</taxon>
        <taxon>Notothenioidei</taxon>
        <taxon>Eleginopidae</taxon>
        <taxon>Eleginops</taxon>
    </lineage>
</organism>
<name>A0AAN7XDP4_ELEMC</name>
<reference evidence="1 2" key="1">
    <citation type="journal article" date="2023" name="Genes (Basel)">
        <title>Chromosome-Level Genome Assembly and Circadian Gene Repertoire of the Patagonia Blennie Eleginops maclovinus-The Closest Ancestral Proxy of Antarctic Cryonotothenioids.</title>
        <authorList>
            <person name="Cheng C.C."/>
            <person name="Rivera-Colon A.G."/>
            <person name="Minhas B.F."/>
            <person name="Wilson L."/>
            <person name="Rayamajhi N."/>
            <person name="Vargas-Chacoff L."/>
            <person name="Catchen J.M."/>
        </authorList>
    </citation>
    <scope>NUCLEOTIDE SEQUENCE [LARGE SCALE GENOMIC DNA]</scope>
    <source>
        <strain evidence="1">JMC-PN-2008</strain>
    </source>
</reference>
<keyword evidence="2" id="KW-1185">Reference proteome</keyword>
<dbReference type="Proteomes" id="UP001346869">
    <property type="component" value="Unassembled WGS sequence"/>
</dbReference>
<gene>
    <name evidence="1" type="ORF">PBY51_021662</name>
</gene>
<sequence>MTGIRPAPCAHLRGGLQLAATAPHLSGFQRGSSPLPAEIASSCSGFAPPVKMRDARLFKSWANSQTHQQLVPQGPLILGSRSVTLNSALCFFQSIDRV</sequence>
<accession>A0AAN7XDP4</accession>
<evidence type="ECO:0000313" key="1">
    <source>
        <dbReference type="EMBL" id="KAK5860165.1"/>
    </source>
</evidence>
<reference evidence="1 2" key="2">
    <citation type="journal article" date="2023" name="Mol. Biol. Evol.">
        <title>Genomics of Secondarily Temperate Adaptation in the Only Non-Antarctic Icefish.</title>
        <authorList>
            <person name="Rivera-Colon A.G."/>
            <person name="Rayamajhi N."/>
            <person name="Minhas B.F."/>
            <person name="Madrigal G."/>
            <person name="Bilyk K.T."/>
            <person name="Yoon V."/>
            <person name="Hune M."/>
            <person name="Gregory S."/>
            <person name="Cheng C.H.C."/>
            <person name="Catchen J.M."/>
        </authorList>
    </citation>
    <scope>NUCLEOTIDE SEQUENCE [LARGE SCALE GENOMIC DNA]</scope>
    <source>
        <strain evidence="1">JMC-PN-2008</strain>
    </source>
</reference>
<dbReference type="EMBL" id="JAUZQC010000014">
    <property type="protein sequence ID" value="KAK5860165.1"/>
    <property type="molecule type" value="Genomic_DNA"/>
</dbReference>
<proteinExistence type="predicted"/>
<comment type="caution">
    <text evidence="1">The sequence shown here is derived from an EMBL/GenBank/DDBJ whole genome shotgun (WGS) entry which is preliminary data.</text>
</comment>